<keyword evidence="6" id="KW-0969">Cilium</keyword>
<dbReference type="GO" id="GO:0030694">
    <property type="term" value="C:bacterial-type flagellum basal body, rod"/>
    <property type="evidence" value="ECO:0007669"/>
    <property type="project" value="InterPro"/>
</dbReference>
<keyword evidence="6" id="KW-0282">Flagellum</keyword>
<evidence type="ECO:0000259" key="5">
    <source>
        <dbReference type="Pfam" id="PF00460"/>
    </source>
</evidence>
<gene>
    <name evidence="6" type="primary">flgB_7</name>
    <name evidence="6" type="ORF">GALL_242250</name>
</gene>
<dbReference type="EMBL" id="MLJW01000199">
    <property type="protein sequence ID" value="OIQ93842.1"/>
    <property type="molecule type" value="Genomic_DNA"/>
</dbReference>
<dbReference type="InterPro" id="IPR001444">
    <property type="entry name" value="Flag_bb_rod_N"/>
</dbReference>
<dbReference type="Pfam" id="PF00460">
    <property type="entry name" value="Flg_bb_rod"/>
    <property type="match status" value="1"/>
</dbReference>
<feature type="region of interest" description="Disordered" evidence="4">
    <location>
        <begin position="68"/>
        <end position="94"/>
    </location>
</feature>
<evidence type="ECO:0000313" key="6">
    <source>
        <dbReference type="EMBL" id="OIQ93842.1"/>
    </source>
</evidence>
<evidence type="ECO:0000256" key="3">
    <source>
        <dbReference type="ARBA" id="ARBA00023143"/>
    </source>
</evidence>
<protein>
    <submittedName>
        <fullName evidence="6">Flagellar basal body rod protein FlgB</fullName>
    </submittedName>
</protein>
<reference evidence="6" key="1">
    <citation type="submission" date="2016-10" db="EMBL/GenBank/DDBJ databases">
        <title>Sequence of Gallionella enrichment culture.</title>
        <authorList>
            <person name="Poehlein A."/>
            <person name="Muehling M."/>
            <person name="Daniel R."/>
        </authorList>
    </citation>
    <scope>NUCLEOTIDE SEQUENCE</scope>
</reference>
<evidence type="ECO:0000256" key="2">
    <source>
        <dbReference type="ARBA" id="ARBA00009677"/>
    </source>
</evidence>
<dbReference type="GO" id="GO:0071973">
    <property type="term" value="P:bacterial-type flagellum-dependent cell motility"/>
    <property type="evidence" value="ECO:0007669"/>
    <property type="project" value="InterPro"/>
</dbReference>
<evidence type="ECO:0000256" key="4">
    <source>
        <dbReference type="SAM" id="MobiDB-lite"/>
    </source>
</evidence>
<comment type="similarity">
    <text evidence="2">Belongs to the flagella basal body rod proteins family.</text>
</comment>
<dbReference type="NCBIfam" id="TIGR01396">
    <property type="entry name" value="FlgB"/>
    <property type="match status" value="1"/>
</dbReference>
<evidence type="ECO:0000256" key="1">
    <source>
        <dbReference type="ARBA" id="ARBA00004117"/>
    </source>
</evidence>
<dbReference type="PIRSF" id="PIRSF002889">
    <property type="entry name" value="Rod_FlgB"/>
    <property type="match status" value="1"/>
</dbReference>
<accession>A0A1J5REQ0</accession>
<feature type="domain" description="Flagellar basal body rod protein N-terminal" evidence="5">
    <location>
        <begin position="20"/>
        <end position="38"/>
    </location>
</feature>
<comment type="caution">
    <text evidence="6">The sequence shown here is derived from an EMBL/GenBank/DDBJ whole genome shotgun (WGS) entry which is preliminary data.</text>
</comment>
<dbReference type="InterPro" id="IPR006300">
    <property type="entry name" value="FlgB"/>
</dbReference>
<name>A0A1J5REQ0_9ZZZZ</name>
<keyword evidence="3" id="KW-0975">Bacterial flagellum</keyword>
<comment type="subcellular location">
    <subcellularLocation>
        <location evidence="1">Bacterial flagellum basal body</location>
    </subcellularLocation>
</comment>
<keyword evidence="6" id="KW-0966">Cell projection</keyword>
<dbReference type="AlphaFoldDB" id="A0A1J5REQ0"/>
<organism evidence="6">
    <name type="scientific">mine drainage metagenome</name>
    <dbReference type="NCBI Taxonomy" id="410659"/>
    <lineage>
        <taxon>unclassified sequences</taxon>
        <taxon>metagenomes</taxon>
        <taxon>ecological metagenomes</taxon>
    </lineage>
</organism>
<proteinExistence type="inferred from homology"/>
<sequence length="134" mass="15095">MFEDLTLLAMARRSMDWLTRRQEVLAENVANADTPKYQAKDLKALSFKNLFQAQGQQPLQAVVDNPMHIQPPVEKSPYQAEAEKAPGETKPNGNTVLLEDQMQKIGDVKNNYQLALNLLEKNIKMLETAVDKNG</sequence>